<comment type="subcellular location">
    <subcellularLocation>
        <location evidence="1">Secreted</location>
    </subcellularLocation>
</comment>
<dbReference type="Pfam" id="PF03330">
    <property type="entry name" value="DPBB_1"/>
    <property type="match status" value="1"/>
</dbReference>
<dbReference type="PROSITE" id="PS50842">
    <property type="entry name" value="EXPANSIN_EG45"/>
    <property type="match status" value="1"/>
</dbReference>
<dbReference type="CDD" id="cd22269">
    <property type="entry name" value="DPBB_EG45-like"/>
    <property type="match status" value="1"/>
</dbReference>
<dbReference type="Gene3D" id="2.40.40.10">
    <property type="entry name" value="RlpA-like domain"/>
    <property type="match status" value="1"/>
</dbReference>
<keyword evidence="2" id="KW-0964">Secreted</keyword>
<evidence type="ECO:0000256" key="3">
    <source>
        <dbReference type="ARBA" id="ARBA00022729"/>
    </source>
</evidence>
<feature type="domain" description="Expansin-like EG45" evidence="5">
    <location>
        <begin position="26"/>
        <end position="128"/>
    </location>
</feature>
<dbReference type="GO" id="GO:0048046">
    <property type="term" value="C:apoplast"/>
    <property type="evidence" value="ECO:0007669"/>
    <property type="project" value="InterPro"/>
</dbReference>
<dbReference type="SUPFAM" id="SSF50685">
    <property type="entry name" value="Barwin-like endoglucanases"/>
    <property type="match status" value="1"/>
</dbReference>
<dbReference type="InterPro" id="IPR044206">
    <property type="entry name" value="EGC1/2"/>
</dbReference>
<feature type="chain" id="PRO_5024325141" description="Expansin-like EG45 domain-containing protein" evidence="4">
    <location>
        <begin position="24"/>
        <end position="128"/>
    </location>
</feature>
<comment type="caution">
    <text evidence="6">The sequence shown here is derived from an EMBL/GenBank/DDBJ whole genome shotgun (WGS) entry which is preliminary data.</text>
</comment>
<dbReference type="InterPro" id="IPR036908">
    <property type="entry name" value="RlpA-like_sf"/>
</dbReference>
<dbReference type="FunFam" id="2.40.40.10:FF:000005">
    <property type="entry name" value="Barwin-related endoglucanase"/>
    <property type="match status" value="1"/>
</dbReference>
<dbReference type="OrthoDB" id="623670at2759"/>
<feature type="signal peptide" evidence="4">
    <location>
        <begin position="1"/>
        <end position="23"/>
    </location>
</feature>
<dbReference type="GO" id="GO:0009627">
    <property type="term" value="P:systemic acquired resistance"/>
    <property type="evidence" value="ECO:0007669"/>
    <property type="project" value="InterPro"/>
</dbReference>
<dbReference type="EMBL" id="SZYD01000014">
    <property type="protein sequence ID" value="KAD4178040.1"/>
    <property type="molecule type" value="Genomic_DNA"/>
</dbReference>
<evidence type="ECO:0000256" key="2">
    <source>
        <dbReference type="ARBA" id="ARBA00022525"/>
    </source>
</evidence>
<evidence type="ECO:0000256" key="4">
    <source>
        <dbReference type="SAM" id="SignalP"/>
    </source>
</evidence>
<keyword evidence="7" id="KW-1185">Reference proteome</keyword>
<name>A0A5N6MVG6_9ASTR</name>
<reference evidence="6 7" key="1">
    <citation type="submission" date="2019-05" db="EMBL/GenBank/DDBJ databases">
        <title>Mikania micrantha, genome provides insights into the molecular mechanism of rapid growth.</title>
        <authorList>
            <person name="Liu B."/>
        </authorList>
    </citation>
    <scope>NUCLEOTIDE SEQUENCE [LARGE SCALE GENOMIC DNA]</scope>
    <source>
        <strain evidence="6">NLD-2019</strain>
        <tissue evidence="6">Leaf</tissue>
    </source>
</reference>
<evidence type="ECO:0000259" key="5">
    <source>
        <dbReference type="PROSITE" id="PS50842"/>
    </source>
</evidence>
<evidence type="ECO:0000313" key="6">
    <source>
        <dbReference type="EMBL" id="KAD4178040.1"/>
    </source>
</evidence>
<keyword evidence="3 4" id="KW-0732">Signal</keyword>
<dbReference type="Proteomes" id="UP000326396">
    <property type="component" value="Linkage Group LG4"/>
</dbReference>
<dbReference type="PANTHER" id="PTHR47295:SF10">
    <property type="entry name" value="EG45-LIKE DOMAIN CONTAINING PROTEIN"/>
    <property type="match status" value="1"/>
</dbReference>
<evidence type="ECO:0000313" key="7">
    <source>
        <dbReference type="Proteomes" id="UP000326396"/>
    </source>
</evidence>
<evidence type="ECO:0000256" key="1">
    <source>
        <dbReference type="ARBA" id="ARBA00004613"/>
    </source>
</evidence>
<protein>
    <recommendedName>
        <fullName evidence="5">Expansin-like EG45 domain-containing protein</fullName>
    </recommendedName>
</protein>
<proteinExistence type="predicted"/>
<gene>
    <name evidence="6" type="ORF">E3N88_26631</name>
</gene>
<dbReference type="PANTHER" id="PTHR47295">
    <property type="entry name" value="EG45-LIKE DOMAIN CONTAINING PROTEIN 1-RELATED"/>
    <property type="match status" value="1"/>
</dbReference>
<sequence length="128" mass="13491">MGSMTRAFILIAIIACLVAVANATDGQATFYTPPYVPSACFGYQDRGNMVLAANPALFATNVCGNKYRVTCTGRTNNGILQPCTGKSVVVTAVDKCPGCASDQVDLSKEAFTVIANPDAGRIKITYTR</sequence>
<organism evidence="6 7">
    <name type="scientific">Mikania micrantha</name>
    <name type="common">bitter vine</name>
    <dbReference type="NCBI Taxonomy" id="192012"/>
    <lineage>
        <taxon>Eukaryota</taxon>
        <taxon>Viridiplantae</taxon>
        <taxon>Streptophyta</taxon>
        <taxon>Embryophyta</taxon>
        <taxon>Tracheophyta</taxon>
        <taxon>Spermatophyta</taxon>
        <taxon>Magnoliopsida</taxon>
        <taxon>eudicotyledons</taxon>
        <taxon>Gunneridae</taxon>
        <taxon>Pentapetalae</taxon>
        <taxon>asterids</taxon>
        <taxon>campanulids</taxon>
        <taxon>Asterales</taxon>
        <taxon>Asteraceae</taxon>
        <taxon>Asteroideae</taxon>
        <taxon>Heliantheae alliance</taxon>
        <taxon>Eupatorieae</taxon>
        <taxon>Mikania</taxon>
    </lineage>
</organism>
<accession>A0A5N6MVG6</accession>
<dbReference type="AlphaFoldDB" id="A0A5N6MVG6"/>
<dbReference type="InterPro" id="IPR007112">
    <property type="entry name" value="Expansin/allergen_DPBB_dom"/>
</dbReference>
<dbReference type="InterPro" id="IPR009009">
    <property type="entry name" value="RlpA-like_DPBB"/>
</dbReference>